<name>X1HCM0_9ZZZZ</name>
<accession>X1HCM0</accession>
<comment type="caution">
    <text evidence="2">The sequence shown here is derived from an EMBL/GenBank/DDBJ whole genome shotgun (WGS) entry which is preliminary data.</text>
</comment>
<evidence type="ECO:0000313" key="2">
    <source>
        <dbReference type="EMBL" id="GAH43053.1"/>
    </source>
</evidence>
<reference evidence="2" key="1">
    <citation type="journal article" date="2014" name="Front. Microbiol.">
        <title>High frequency of phylogenetically diverse reductive dehalogenase-homologous genes in deep subseafloor sedimentary metagenomes.</title>
        <authorList>
            <person name="Kawai M."/>
            <person name="Futagami T."/>
            <person name="Toyoda A."/>
            <person name="Takaki Y."/>
            <person name="Nishi S."/>
            <person name="Hori S."/>
            <person name="Arai W."/>
            <person name="Tsubouchi T."/>
            <person name="Morono Y."/>
            <person name="Uchiyama I."/>
            <person name="Ito T."/>
            <person name="Fujiyama A."/>
            <person name="Inagaki F."/>
            <person name="Takami H."/>
        </authorList>
    </citation>
    <scope>NUCLEOTIDE SEQUENCE</scope>
    <source>
        <strain evidence="2">Expedition CK06-06</strain>
    </source>
</reference>
<proteinExistence type="predicted"/>
<feature type="non-terminal residue" evidence="2">
    <location>
        <position position="192"/>
    </location>
</feature>
<organism evidence="2">
    <name type="scientific">marine sediment metagenome</name>
    <dbReference type="NCBI Taxonomy" id="412755"/>
    <lineage>
        <taxon>unclassified sequences</taxon>
        <taxon>metagenomes</taxon>
        <taxon>ecological metagenomes</taxon>
    </lineage>
</organism>
<dbReference type="PANTHER" id="PTHR45277:SF1">
    <property type="entry name" value="EXPRESSED PROTEIN"/>
    <property type="match status" value="1"/>
</dbReference>
<dbReference type="InterPro" id="IPR013216">
    <property type="entry name" value="Methyltransf_11"/>
</dbReference>
<dbReference type="AlphaFoldDB" id="X1HCM0"/>
<dbReference type="Gene3D" id="3.40.50.150">
    <property type="entry name" value="Vaccinia Virus protein VP39"/>
    <property type="match status" value="1"/>
</dbReference>
<dbReference type="GO" id="GO:0008757">
    <property type="term" value="F:S-adenosylmethionine-dependent methyltransferase activity"/>
    <property type="evidence" value="ECO:0007669"/>
    <property type="project" value="InterPro"/>
</dbReference>
<dbReference type="CDD" id="cd02440">
    <property type="entry name" value="AdoMet_MTases"/>
    <property type="match status" value="1"/>
</dbReference>
<dbReference type="SUPFAM" id="SSF53335">
    <property type="entry name" value="S-adenosyl-L-methionine-dependent methyltransferases"/>
    <property type="match status" value="1"/>
</dbReference>
<dbReference type="Pfam" id="PF08241">
    <property type="entry name" value="Methyltransf_11"/>
    <property type="match status" value="1"/>
</dbReference>
<dbReference type="PANTHER" id="PTHR45277">
    <property type="entry name" value="EXPRESSED PROTEIN"/>
    <property type="match status" value="1"/>
</dbReference>
<feature type="domain" description="Methyltransferase type 11" evidence="1">
    <location>
        <begin position="35"/>
        <end position="140"/>
    </location>
</feature>
<gene>
    <name evidence="2" type="ORF">S03H2_21192</name>
</gene>
<dbReference type="EMBL" id="BARU01011255">
    <property type="protein sequence ID" value="GAH43053.1"/>
    <property type="molecule type" value="Genomic_DNA"/>
</dbReference>
<protein>
    <recommendedName>
        <fullName evidence="1">Methyltransferase type 11 domain-containing protein</fullName>
    </recommendedName>
</protein>
<evidence type="ECO:0000259" key="1">
    <source>
        <dbReference type="Pfam" id="PF08241"/>
    </source>
</evidence>
<sequence>MYLYYQFTAHNKKLQYKVWNLVIQKLQWNGQGKVLDIGTGAGALAIELAKRFPKSLVWGIDYWGKLWNYSKLKCEENAKIKGVANQVIFQKASASNLPFNDGEFDAIVSNFVYHEVRDTKDKKKLINESFRVLKKGGAFSLQDTLKNKKKFGNIEELIRDIKEWGVQEVNFIETAHEIPMPKLLKFELKTMG</sequence>
<dbReference type="InterPro" id="IPR029063">
    <property type="entry name" value="SAM-dependent_MTases_sf"/>
</dbReference>